<protein>
    <submittedName>
        <fullName evidence="7">Arginine decarboxylase</fullName>
    </submittedName>
</protein>
<dbReference type="InterPro" id="IPR036633">
    <property type="entry name" value="Prn/Lys/Arg_de-COase_C_sf"/>
</dbReference>
<dbReference type="Gene3D" id="3.40.640.10">
    <property type="entry name" value="Type I PLP-dependent aspartate aminotransferase-like (Major domain)"/>
    <property type="match status" value="1"/>
</dbReference>
<dbReference type="SUPFAM" id="SSF53383">
    <property type="entry name" value="PLP-dependent transferases"/>
    <property type="match status" value="1"/>
</dbReference>
<accession>A0A511X3I7</accession>
<dbReference type="InterPro" id="IPR015424">
    <property type="entry name" value="PyrdxlP-dep_Trfase"/>
</dbReference>
<dbReference type="InterPro" id="IPR015421">
    <property type="entry name" value="PyrdxlP-dep_Trfase_major"/>
</dbReference>
<evidence type="ECO:0000256" key="1">
    <source>
        <dbReference type="ARBA" id="ARBA00001933"/>
    </source>
</evidence>
<evidence type="ECO:0000259" key="6">
    <source>
        <dbReference type="PROSITE" id="PS00703"/>
    </source>
</evidence>
<dbReference type="STRING" id="442899.SAMN05720591_12834"/>
<name>A0A511X3I7_9BACI</name>
<evidence type="ECO:0000313" key="8">
    <source>
        <dbReference type="Proteomes" id="UP000321400"/>
    </source>
</evidence>
<comment type="cofactor">
    <cofactor evidence="1">
        <name>pyridoxal 5'-phosphate</name>
        <dbReference type="ChEBI" id="CHEBI:597326"/>
    </cofactor>
</comment>
<proteinExistence type="inferred from homology"/>
<dbReference type="InterPro" id="IPR000310">
    <property type="entry name" value="Orn/Lys/Arg_deCO2ase_major_dom"/>
</dbReference>
<dbReference type="OrthoDB" id="9815233at2"/>
<dbReference type="InterPro" id="IPR008286">
    <property type="entry name" value="Prn/Lys/Arg_de-COase_C"/>
</dbReference>
<evidence type="ECO:0000256" key="5">
    <source>
        <dbReference type="ARBA" id="ARBA00023239"/>
    </source>
</evidence>
<keyword evidence="4" id="KW-0663">Pyridoxal phosphate</keyword>
<dbReference type="CDD" id="cd00615">
    <property type="entry name" value="Orn_deC_like"/>
    <property type="match status" value="1"/>
</dbReference>
<dbReference type="RefSeq" id="WP_089802995.1">
    <property type="nucleotide sequence ID" value="NZ_BJYE01000030.1"/>
</dbReference>
<evidence type="ECO:0000256" key="2">
    <source>
        <dbReference type="ARBA" id="ARBA00010671"/>
    </source>
</evidence>
<dbReference type="Proteomes" id="UP000321400">
    <property type="component" value="Unassembled WGS sequence"/>
</dbReference>
<dbReference type="InterPro" id="IPR052357">
    <property type="entry name" value="Orn_Lys_Arg_decarboxylase-I"/>
</dbReference>
<keyword evidence="3" id="KW-0210">Decarboxylase</keyword>
<evidence type="ECO:0000256" key="3">
    <source>
        <dbReference type="ARBA" id="ARBA00022793"/>
    </source>
</evidence>
<dbReference type="PANTHER" id="PTHR43277">
    <property type="entry name" value="ARGININE DECARBOXYLASE"/>
    <property type="match status" value="1"/>
</dbReference>
<reference evidence="7 8" key="1">
    <citation type="submission" date="2019-07" db="EMBL/GenBank/DDBJ databases">
        <title>Whole genome shotgun sequence of Halolactibacillus alkaliphilus NBRC 103919.</title>
        <authorList>
            <person name="Hosoyama A."/>
            <person name="Uohara A."/>
            <person name="Ohji S."/>
            <person name="Ichikawa N."/>
        </authorList>
    </citation>
    <scope>NUCLEOTIDE SEQUENCE [LARGE SCALE GENOMIC DNA]</scope>
    <source>
        <strain evidence="7 8">NBRC 103919</strain>
    </source>
</reference>
<dbReference type="Gene3D" id="3.90.100.10">
    <property type="entry name" value="Orn/Lys/Arg decarboxylase, C-terminal domain"/>
    <property type="match status" value="1"/>
</dbReference>
<dbReference type="PROSITE" id="PS00703">
    <property type="entry name" value="OKR_DC_1"/>
    <property type="match status" value="1"/>
</dbReference>
<dbReference type="GO" id="GO:0016831">
    <property type="term" value="F:carboxy-lyase activity"/>
    <property type="evidence" value="ECO:0007669"/>
    <property type="project" value="UniProtKB-KW"/>
</dbReference>
<comment type="similarity">
    <text evidence="2">Belongs to the Orn/Lys/Arg decarboxylase class-I family.</text>
</comment>
<evidence type="ECO:0000313" key="7">
    <source>
        <dbReference type="EMBL" id="GEN57503.1"/>
    </source>
</evidence>
<dbReference type="EMBL" id="BJYE01000030">
    <property type="protein sequence ID" value="GEN57503.1"/>
    <property type="molecule type" value="Genomic_DNA"/>
</dbReference>
<keyword evidence="5" id="KW-0456">Lyase</keyword>
<dbReference type="SUPFAM" id="SSF55904">
    <property type="entry name" value="Ornithine decarboxylase C-terminal domain"/>
    <property type="match status" value="1"/>
</dbReference>
<comment type="caution">
    <text evidence="7">The sequence shown here is derived from an EMBL/GenBank/DDBJ whole genome shotgun (WGS) entry which is preliminary data.</text>
</comment>
<keyword evidence="8" id="KW-1185">Reference proteome</keyword>
<dbReference type="AlphaFoldDB" id="A0A511X3I7"/>
<organism evidence="7 8">
    <name type="scientific">Halolactibacillus alkaliphilus</name>
    <dbReference type="NCBI Taxonomy" id="442899"/>
    <lineage>
        <taxon>Bacteria</taxon>
        <taxon>Bacillati</taxon>
        <taxon>Bacillota</taxon>
        <taxon>Bacilli</taxon>
        <taxon>Bacillales</taxon>
        <taxon>Bacillaceae</taxon>
        <taxon>Halolactibacillus</taxon>
    </lineage>
</organism>
<dbReference type="Pfam" id="PF01276">
    <property type="entry name" value="OKR_DC_1"/>
    <property type="match status" value="1"/>
</dbReference>
<sequence length="490" mass="53790">MQAHERTPLFDGLLNHIQSKPIPFHIPGHKNGQGMEPVFRDFIGENALSIDLINISPLDDLHHPTAMIKEAETLAADAFGAEHTFFSVQGTSTPIMAMVMSVCKPGDKIIVPRNIHKSVTSALIFSGAIPIFVHPELDTSLGIAHGITPTSVEHALRQHPDAKAVFVINPTYYGVACDLKQIVDISHRYNIPVLVDEAHGVHIHFHDQLPVSAMAAGADLAATSVHKLGGSMTQSSVLNLQGNLVSREHVQAILSMLTTTSTSYILLSSLDAARKHLKLKGQALIETTIKRANDLRKAINALEYLYCPGTDILGTNATYSYDPTKILVSVKQLGLNGYDVETWLREHYHIEVELSDMYNILCIITPGDSDETINYLLRALTKLVETYKPQAFEKKIQVSAPPIPALQMSPRDAFYSDTETIPLKEAVGRVSAESIMVYPPGIPIFIPGEIINKESLDYIEANIKAGLPVQGLEDDTLKTIHVIKEMQAIK</sequence>
<evidence type="ECO:0000256" key="4">
    <source>
        <dbReference type="ARBA" id="ARBA00022898"/>
    </source>
</evidence>
<dbReference type="PANTHER" id="PTHR43277:SF4">
    <property type="entry name" value="ARGININE DECARBOXYLASE"/>
    <property type="match status" value="1"/>
</dbReference>
<gene>
    <name evidence="7" type="primary">cad</name>
    <name evidence="7" type="ORF">HAL01_19670</name>
</gene>
<dbReference type="Pfam" id="PF03711">
    <property type="entry name" value="OKR_DC_1_C"/>
    <property type="match status" value="1"/>
</dbReference>
<feature type="domain" description="Orn/Lys/Arg decarboxylases family 1 pyridoxal-P attachment site" evidence="6">
    <location>
        <begin position="222"/>
        <end position="236"/>
    </location>
</feature>